<gene>
    <name evidence="4" type="ORF">SPIRO4BDMA_40303</name>
</gene>
<keyword evidence="1" id="KW-0732">Signal</keyword>
<dbReference type="PANTHER" id="PTHR37507:SF2">
    <property type="entry name" value="SPORULATION PROTEIN YDCC"/>
    <property type="match status" value="1"/>
</dbReference>
<evidence type="ECO:0000259" key="3">
    <source>
        <dbReference type="Pfam" id="PF17131"/>
    </source>
</evidence>
<evidence type="ECO:0000256" key="2">
    <source>
        <dbReference type="SAM" id="Phobius"/>
    </source>
</evidence>
<evidence type="ECO:0000256" key="1">
    <source>
        <dbReference type="ARBA" id="ARBA00022729"/>
    </source>
</evidence>
<keyword evidence="2" id="KW-0472">Membrane</keyword>
<feature type="transmembrane region" description="Helical" evidence="2">
    <location>
        <begin position="40"/>
        <end position="60"/>
    </location>
</feature>
<reference evidence="4" key="1">
    <citation type="submission" date="2017-02" db="EMBL/GenBank/DDBJ databases">
        <authorList>
            <person name="Regsiter A."/>
            <person name="William W."/>
        </authorList>
    </citation>
    <scope>NUCLEOTIDE SEQUENCE</scope>
    <source>
        <strain evidence="4">BdmA 4</strain>
    </source>
</reference>
<keyword evidence="2" id="KW-1133">Transmembrane helix</keyword>
<dbReference type="PANTHER" id="PTHR37507">
    <property type="entry name" value="SPORULATION PROTEIN YDCC"/>
    <property type="match status" value="1"/>
</dbReference>
<dbReference type="InterPro" id="IPR052944">
    <property type="entry name" value="Sporulation_related"/>
</dbReference>
<sequence length="292" mass="33007">MKSLFHAGLAGVSSPAVIFQKKGDYMHPPIRSYGNSHKSRYTVLLLLLTLAFAIPLSGFAQTLSIPAAQKLVKELDDQSNFPGKDYTALFTIVSEKPGEKQTVTQVRTFRRDTKKQFTFLVMLPEVNKGQGLLREGDNIWFYDPTSRKFTHSSIKENLQDTEAKNSDFTASSLVDDYTVNAISEGTVGKYPVWVLDLKAKTNEVSYDRVKLYVRKDKAMMLKREDYSVNGRLMRTTLFPKYVELEGKLIASQILIMDEINKGEKSQITLTEQSVEKLPDKVFTKALIEQANS</sequence>
<dbReference type="Gene3D" id="2.50.20.10">
    <property type="entry name" value="Lipoprotein localisation LolA/LolB/LppX"/>
    <property type="match status" value="1"/>
</dbReference>
<dbReference type="Pfam" id="PF17131">
    <property type="entry name" value="LolA_like"/>
    <property type="match status" value="1"/>
</dbReference>
<evidence type="ECO:0000313" key="4">
    <source>
        <dbReference type="EMBL" id="SLM17734.1"/>
    </source>
</evidence>
<dbReference type="EMBL" id="FWDO01000004">
    <property type="protein sequence ID" value="SLM17734.1"/>
    <property type="molecule type" value="Genomic_DNA"/>
</dbReference>
<protein>
    <recommendedName>
        <fullName evidence="3">Uncharacterized protein TP-0789 domain-containing protein</fullName>
    </recommendedName>
</protein>
<keyword evidence="2" id="KW-0812">Transmembrane</keyword>
<dbReference type="AlphaFoldDB" id="A0A3P3XNA6"/>
<dbReference type="InterPro" id="IPR033399">
    <property type="entry name" value="TP_0789-like"/>
</dbReference>
<name>A0A3P3XNA6_9SPIR</name>
<dbReference type="InterPro" id="IPR029046">
    <property type="entry name" value="LolA/LolB/LppX"/>
</dbReference>
<accession>A0A3P3XNA6</accession>
<feature type="domain" description="Uncharacterized protein TP-0789" evidence="3">
    <location>
        <begin position="115"/>
        <end position="288"/>
    </location>
</feature>
<proteinExistence type="predicted"/>
<dbReference type="CDD" id="cd16329">
    <property type="entry name" value="LolA_like"/>
    <property type="match status" value="1"/>
</dbReference>
<organism evidence="4">
    <name type="scientific">uncultured spirochete</name>
    <dbReference type="NCBI Taxonomy" id="156406"/>
    <lineage>
        <taxon>Bacteria</taxon>
        <taxon>Pseudomonadati</taxon>
        <taxon>Spirochaetota</taxon>
        <taxon>Spirochaetia</taxon>
        <taxon>Spirochaetales</taxon>
        <taxon>environmental samples</taxon>
    </lineage>
</organism>
<dbReference type="SUPFAM" id="SSF89392">
    <property type="entry name" value="Prokaryotic lipoproteins and lipoprotein localization factors"/>
    <property type="match status" value="1"/>
</dbReference>